<sequence>MLERKVKTLSDVLRPRKTRETGEENQPEKFNNKRRTGRIFNREDSVLVRDYSANRRSSGVILRRRGNVVYEFDVGGTVWIRHANQIRHCVQPDIIQERKMDLPLDILLETFQTQPENEATEPKISVNPSPLQRRTGRRRIPLKRLQINPRLRTYDIPPEVGSVATRPGMKKAHVQRMTHSQSHQRYHTFR</sequence>
<proteinExistence type="predicted"/>
<protein>
    <submittedName>
        <fullName evidence="2">Uncharacterized protein</fullName>
    </submittedName>
</protein>
<evidence type="ECO:0000256" key="1">
    <source>
        <dbReference type="SAM" id="MobiDB-lite"/>
    </source>
</evidence>
<dbReference type="OrthoDB" id="6246848at2759"/>
<feature type="region of interest" description="Disordered" evidence="1">
    <location>
        <begin position="1"/>
        <end position="36"/>
    </location>
</feature>
<reference evidence="2 3" key="2">
    <citation type="journal article" date="2021" name="Genomics">
        <title>High-quality reference genome for Clonorchis sinensis.</title>
        <authorList>
            <person name="Young N.D."/>
            <person name="Stroehlein A.J."/>
            <person name="Kinkar L."/>
            <person name="Wang T."/>
            <person name="Sohn W.M."/>
            <person name="Chang B.C.H."/>
            <person name="Kaur P."/>
            <person name="Weisz D."/>
            <person name="Dudchenko O."/>
            <person name="Aiden E.L."/>
            <person name="Korhonen P.K."/>
            <person name="Gasser R.B."/>
        </authorList>
    </citation>
    <scope>NUCLEOTIDE SEQUENCE [LARGE SCALE GENOMIC DNA]</scope>
    <source>
        <strain evidence="2">Cs-k2</strain>
    </source>
</reference>
<organism evidence="2 3">
    <name type="scientific">Clonorchis sinensis</name>
    <name type="common">Chinese liver fluke</name>
    <dbReference type="NCBI Taxonomy" id="79923"/>
    <lineage>
        <taxon>Eukaryota</taxon>
        <taxon>Metazoa</taxon>
        <taxon>Spiralia</taxon>
        <taxon>Lophotrochozoa</taxon>
        <taxon>Platyhelminthes</taxon>
        <taxon>Trematoda</taxon>
        <taxon>Digenea</taxon>
        <taxon>Opisthorchiida</taxon>
        <taxon>Opisthorchiata</taxon>
        <taxon>Opisthorchiidae</taxon>
        <taxon>Clonorchis</taxon>
    </lineage>
</organism>
<evidence type="ECO:0000313" key="2">
    <source>
        <dbReference type="EMBL" id="KAG5442860.1"/>
    </source>
</evidence>
<evidence type="ECO:0000313" key="3">
    <source>
        <dbReference type="Proteomes" id="UP000286415"/>
    </source>
</evidence>
<keyword evidence="3" id="KW-1185">Reference proteome</keyword>
<dbReference type="EMBL" id="NIRI02000056">
    <property type="protein sequence ID" value="KAG5442860.1"/>
    <property type="molecule type" value="Genomic_DNA"/>
</dbReference>
<dbReference type="Proteomes" id="UP000286415">
    <property type="component" value="Unassembled WGS sequence"/>
</dbReference>
<feature type="compositionally biased region" description="Basic and acidic residues" evidence="1">
    <location>
        <begin position="18"/>
        <end position="31"/>
    </location>
</feature>
<accession>A0A8T1M153</accession>
<gene>
    <name evidence="2" type="ORF">CSKR_202664</name>
</gene>
<comment type="caution">
    <text evidence="2">The sequence shown here is derived from an EMBL/GenBank/DDBJ whole genome shotgun (WGS) entry which is preliminary data.</text>
</comment>
<reference evidence="2 3" key="1">
    <citation type="journal article" date="2018" name="Biotechnol. Adv.">
        <title>Improved genomic resources and new bioinformatic workflow for the carcinogenic parasite Clonorchis sinensis: Biotechnological implications.</title>
        <authorList>
            <person name="Wang D."/>
            <person name="Korhonen P.K."/>
            <person name="Gasser R.B."/>
            <person name="Young N.D."/>
        </authorList>
    </citation>
    <scope>NUCLEOTIDE SEQUENCE [LARGE SCALE GENOMIC DNA]</scope>
    <source>
        <strain evidence="2">Cs-k2</strain>
    </source>
</reference>
<name>A0A8T1M153_CLOSI</name>
<dbReference type="AlphaFoldDB" id="A0A8T1M153"/>